<accession>A0ABY7ZSX9</accession>
<name>A0ABY7ZSX9_9ACTN</name>
<organism evidence="2 3">
    <name type="scientific">Micromonospora cathayae</name>
    <dbReference type="NCBI Taxonomy" id="3028804"/>
    <lineage>
        <taxon>Bacteria</taxon>
        <taxon>Bacillati</taxon>
        <taxon>Actinomycetota</taxon>
        <taxon>Actinomycetes</taxon>
        <taxon>Micromonosporales</taxon>
        <taxon>Micromonosporaceae</taxon>
        <taxon>Micromonospora</taxon>
    </lineage>
</organism>
<dbReference type="EMBL" id="CP118615">
    <property type="protein sequence ID" value="WDZ85593.1"/>
    <property type="molecule type" value="Genomic_DNA"/>
</dbReference>
<evidence type="ECO:0000256" key="1">
    <source>
        <dbReference type="SAM" id="MobiDB-lite"/>
    </source>
</evidence>
<dbReference type="RefSeq" id="WP_275032316.1">
    <property type="nucleotide sequence ID" value="NZ_CP118615.1"/>
</dbReference>
<gene>
    <name evidence="2" type="ORF">PVK37_03830</name>
</gene>
<sequence length="201" mass="21711">MGGHATGDGLRQRARTTATWLNGTTVVGLALAVLARTTRRRTPDGLIVAGRYRLPVPRQQCFTVGSVVLTRRPPEWLLHPARADLLGHERRHAGQYAWLGPLFWPAYWLACAWSVALTGGYGGRNVFERRAGLAAGGYPEPALRPWLAALRTRRPGGDQRAAGSQRVDGCHQAGGAALAAVVRSRAATPSRRRRPGSPSAR</sequence>
<proteinExistence type="predicted"/>
<feature type="region of interest" description="Disordered" evidence="1">
    <location>
        <begin position="181"/>
        <end position="201"/>
    </location>
</feature>
<reference evidence="2 3" key="1">
    <citation type="submission" date="2023-02" db="EMBL/GenBank/DDBJ databases">
        <authorList>
            <person name="Mo P."/>
        </authorList>
    </citation>
    <scope>NUCLEOTIDE SEQUENCE [LARGE SCALE GENOMIC DNA]</scope>
    <source>
        <strain evidence="2 3">HUAS 3</strain>
    </source>
</reference>
<evidence type="ECO:0000313" key="3">
    <source>
        <dbReference type="Proteomes" id="UP001219605"/>
    </source>
</evidence>
<keyword evidence="3" id="KW-1185">Reference proteome</keyword>
<dbReference type="Proteomes" id="UP001219605">
    <property type="component" value="Chromosome"/>
</dbReference>
<protein>
    <recommendedName>
        <fullName evidence="4">DUF4157 domain-containing protein</fullName>
    </recommendedName>
</protein>
<evidence type="ECO:0008006" key="4">
    <source>
        <dbReference type="Google" id="ProtNLM"/>
    </source>
</evidence>
<evidence type="ECO:0000313" key="2">
    <source>
        <dbReference type="EMBL" id="WDZ85593.1"/>
    </source>
</evidence>